<keyword evidence="4" id="KW-0598">Phosphotransferase system</keyword>
<keyword evidence="5" id="KW-0418">Kinase</keyword>
<evidence type="ECO:0000256" key="6">
    <source>
        <dbReference type="PROSITE-ProRule" id="PRU00421"/>
    </source>
</evidence>
<keyword evidence="2" id="KW-0762">Sugar transport</keyword>
<feature type="domain" description="PTS EIIB type-1" evidence="7">
    <location>
        <begin position="9"/>
        <end position="87"/>
    </location>
</feature>
<evidence type="ECO:0000259" key="7">
    <source>
        <dbReference type="PROSITE" id="PS51098"/>
    </source>
</evidence>
<sequence>MSTPTHIRYNCACRIVSLCGKNENIISVEHCATRLRIQVKHTDTIDYYELEKLSCVKGVIKRSNQVQLIIGSDVKELFTFVHSLCLK</sequence>
<keyword evidence="3" id="KW-0808">Transferase</keyword>
<proteinExistence type="predicted"/>
<organism evidence="8 9">
    <name type="scientific">Treponema lecithinolyticum ATCC 700332</name>
    <dbReference type="NCBI Taxonomy" id="1321815"/>
    <lineage>
        <taxon>Bacteria</taxon>
        <taxon>Pseudomonadati</taxon>
        <taxon>Spirochaetota</taxon>
        <taxon>Spirochaetia</taxon>
        <taxon>Spirochaetales</taxon>
        <taxon>Treponemataceae</taxon>
        <taxon>Treponema</taxon>
    </lineage>
</organism>
<dbReference type="PROSITE" id="PS51098">
    <property type="entry name" value="PTS_EIIB_TYPE_1"/>
    <property type="match status" value="1"/>
</dbReference>
<dbReference type="InterPro" id="IPR018113">
    <property type="entry name" value="PTrfase_EIIB_Cys"/>
</dbReference>
<dbReference type="Proteomes" id="UP000016649">
    <property type="component" value="Unassembled WGS sequence"/>
</dbReference>
<evidence type="ECO:0000256" key="5">
    <source>
        <dbReference type="ARBA" id="ARBA00022777"/>
    </source>
</evidence>
<dbReference type="InterPro" id="IPR001996">
    <property type="entry name" value="PTS_IIB_1"/>
</dbReference>
<dbReference type="Gene3D" id="3.30.1360.60">
    <property type="entry name" value="Glucose permease domain IIB"/>
    <property type="match status" value="1"/>
</dbReference>
<gene>
    <name evidence="8" type="ORF">HMPREF9193_00530</name>
</gene>
<evidence type="ECO:0000256" key="2">
    <source>
        <dbReference type="ARBA" id="ARBA00022597"/>
    </source>
</evidence>
<protein>
    <submittedName>
        <fullName evidence="8">Phosphotransferase system, EIIB</fullName>
    </submittedName>
</protein>
<accession>A0ABN0P0Q7</accession>
<dbReference type="PANTHER" id="PTHR30175:SF1">
    <property type="entry name" value="PTS SYSTEM ARBUTIN-, CELLOBIOSE-, AND SALICIN-SPECIFIC EIIBC COMPONENT-RELATED"/>
    <property type="match status" value="1"/>
</dbReference>
<dbReference type="EMBL" id="AWVH01000009">
    <property type="protein sequence ID" value="ERJ93983.1"/>
    <property type="molecule type" value="Genomic_DNA"/>
</dbReference>
<keyword evidence="1" id="KW-0813">Transport</keyword>
<dbReference type="InterPro" id="IPR050558">
    <property type="entry name" value="PTS_Sugar-Specific_Components"/>
</dbReference>
<dbReference type="RefSeq" id="WP_021686096.1">
    <property type="nucleotide sequence ID" value="NZ_KI260553.1"/>
</dbReference>
<dbReference type="SUPFAM" id="SSF55604">
    <property type="entry name" value="Glucose permease domain IIB"/>
    <property type="match status" value="1"/>
</dbReference>
<evidence type="ECO:0000256" key="3">
    <source>
        <dbReference type="ARBA" id="ARBA00022679"/>
    </source>
</evidence>
<dbReference type="InterPro" id="IPR036878">
    <property type="entry name" value="Glu_permease_IIB"/>
</dbReference>
<evidence type="ECO:0000313" key="8">
    <source>
        <dbReference type="EMBL" id="ERJ93983.1"/>
    </source>
</evidence>
<evidence type="ECO:0000256" key="1">
    <source>
        <dbReference type="ARBA" id="ARBA00022448"/>
    </source>
</evidence>
<name>A0ABN0P0Q7_TRELE</name>
<evidence type="ECO:0000313" key="9">
    <source>
        <dbReference type="Proteomes" id="UP000016649"/>
    </source>
</evidence>
<keyword evidence="9" id="KW-1185">Reference proteome</keyword>
<dbReference type="Pfam" id="PF00367">
    <property type="entry name" value="PTS_EIIB"/>
    <property type="match status" value="1"/>
</dbReference>
<reference evidence="8 9" key="1">
    <citation type="submission" date="2013-08" db="EMBL/GenBank/DDBJ databases">
        <authorList>
            <person name="Weinstock G."/>
            <person name="Sodergren E."/>
            <person name="Wylie T."/>
            <person name="Fulton L."/>
            <person name="Fulton R."/>
            <person name="Fronick C."/>
            <person name="O'Laughlin M."/>
            <person name="Godfrey J."/>
            <person name="Miner T."/>
            <person name="Herter B."/>
            <person name="Appelbaum E."/>
            <person name="Cordes M."/>
            <person name="Lek S."/>
            <person name="Wollam A."/>
            <person name="Pepin K.H."/>
            <person name="Palsikar V.B."/>
            <person name="Mitreva M."/>
            <person name="Wilson R.K."/>
        </authorList>
    </citation>
    <scope>NUCLEOTIDE SEQUENCE [LARGE SCALE GENOMIC DNA]</scope>
    <source>
        <strain evidence="8 9">ATCC 700332</strain>
    </source>
</reference>
<dbReference type="PANTHER" id="PTHR30175">
    <property type="entry name" value="PHOSPHOTRANSFERASE SYSTEM TRANSPORT PROTEIN"/>
    <property type="match status" value="1"/>
</dbReference>
<feature type="active site" description="Phosphocysteine intermediate; for EIIB activity" evidence="6">
    <location>
        <position position="31"/>
    </location>
</feature>
<comment type="caution">
    <text evidence="8">The sequence shown here is derived from an EMBL/GenBank/DDBJ whole genome shotgun (WGS) entry which is preliminary data.</text>
</comment>
<evidence type="ECO:0000256" key="4">
    <source>
        <dbReference type="ARBA" id="ARBA00022683"/>
    </source>
</evidence>